<dbReference type="Pfam" id="PF07885">
    <property type="entry name" value="Ion_trans_2"/>
    <property type="match status" value="1"/>
</dbReference>
<dbReference type="SUPFAM" id="SSF81324">
    <property type="entry name" value="Voltage-gated potassium channels"/>
    <property type="match status" value="1"/>
</dbReference>
<feature type="transmembrane region" description="Helical" evidence="1">
    <location>
        <begin position="72"/>
        <end position="94"/>
    </location>
</feature>
<dbReference type="EMBL" id="BMXF01000001">
    <property type="protein sequence ID" value="GHB64236.1"/>
    <property type="molecule type" value="Genomic_DNA"/>
</dbReference>
<dbReference type="RefSeq" id="WP_189563940.1">
    <property type="nucleotide sequence ID" value="NZ_BMXF01000001.1"/>
</dbReference>
<reference evidence="3 4" key="1">
    <citation type="journal article" date="2014" name="Int. J. Syst. Evol. Microbiol.">
        <title>Complete genome sequence of Corynebacterium casei LMG S-19264T (=DSM 44701T), isolated from a smear-ripened cheese.</title>
        <authorList>
            <consortium name="US DOE Joint Genome Institute (JGI-PGF)"/>
            <person name="Walter F."/>
            <person name="Albersmeier A."/>
            <person name="Kalinowski J."/>
            <person name="Ruckert C."/>
        </authorList>
    </citation>
    <scope>NUCLEOTIDE SEQUENCE [LARGE SCALE GENOMIC DNA]</scope>
    <source>
        <strain evidence="3 4">KCTC 12866</strain>
    </source>
</reference>
<keyword evidence="1" id="KW-1133">Transmembrane helix</keyword>
<organism evidence="3 4">
    <name type="scientific">Persicitalea jodogahamensis</name>
    <dbReference type="NCBI Taxonomy" id="402147"/>
    <lineage>
        <taxon>Bacteria</taxon>
        <taxon>Pseudomonadati</taxon>
        <taxon>Bacteroidota</taxon>
        <taxon>Cytophagia</taxon>
        <taxon>Cytophagales</taxon>
        <taxon>Spirosomataceae</taxon>
        <taxon>Persicitalea</taxon>
    </lineage>
</organism>
<feature type="domain" description="Potassium channel" evidence="2">
    <location>
        <begin position="114"/>
        <end position="196"/>
    </location>
</feature>
<comment type="caution">
    <text evidence="3">The sequence shown here is derived from an EMBL/GenBank/DDBJ whole genome shotgun (WGS) entry which is preliminary data.</text>
</comment>
<name>A0A8J3D2W1_9BACT</name>
<accession>A0A8J3D2W1</accession>
<proteinExistence type="predicted"/>
<dbReference type="Proteomes" id="UP000598271">
    <property type="component" value="Unassembled WGS sequence"/>
</dbReference>
<sequence length="236" mass="27167">MEKQEKSHDNRESIEITSLAQLLAYTSLKWWHVLAVIVGITFTPLYAYLTLGWSPSQIGLSKEHWHSSGSSLVIVVASLTKSLLFFNYVIIILREDKDDLWKYYKFIGQVLPVMLLITISFAIDYYFCYWFDSNYFTGISENNERMYFDFFYYSFMTLTTVGYGEIVAVGKSPMCVAMIEVALSIALFIGIIGGFDNILSGFRGAGKKNEKPNMENLRNFTHPLPFAKKNNKRRSR</sequence>
<feature type="transmembrane region" description="Helical" evidence="1">
    <location>
        <begin position="30"/>
        <end position="51"/>
    </location>
</feature>
<feature type="transmembrane region" description="Helical" evidence="1">
    <location>
        <begin position="106"/>
        <end position="129"/>
    </location>
</feature>
<evidence type="ECO:0000313" key="4">
    <source>
        <dbReference type="Proteomes" id="UP000598271"/>
    </source>
</evidence>
<feature type="transmembrane region" description="Helical" evidence="1">
    <location>
        <begin position="176"/>
        <end position="199"/>
    </location>
</feature>
<gene>
    <name evidence="3" type="ORF">GCM10007390_17650</name>
</gene>
<evidence type="ECO:0000259" key="2">
    <source>
        <dbReference type="Pfam" id="PF07885"/>
    </source>
</evidence>
<protein>
    <recommendedName>
        <fullName evidence="2">Potassium channel domain-containing protein</fullName>
    </recommendedName>
</protein>
<dbReference type="InterPro" id="IPR013099">
    <property type="entry name" value="K_chnl_dom"/>
</dbReference>
<keyword evidence="4" id="KW-1185">Reference proteome</keyword>
<dbReference type="AlphaFoldDB" id="A0A8J3D2W1"/>
<evidence type="ECO:0000313" key="3">
    <source>
        <dbReference type="EMBL" id="GHB64236.1"/>
    </source>
</evidence>
<keyword evidence="1" id="KW-0812">Transmembrane</keyword>
<evidence type="ECO:0000256" key="1">
    <source>
        <dbReference type="SAM" id="Phobius"/>
    </source>
</evidence>
<keyword evidence="1" id="KW-0472">Membrane</keyword>
<dbReference type="Gene3D" id="1.10.287.70">
    <property type="match status" value="1"/>
</dbReference>
<feature type="transmembrane region" description="Helical" evidence="1">
    <location>
        <begin position="150"/>
        <end position="170"/>
    </location>
</feature>